<dbReference type="STRING" id="36166.T1GMZ0"/>
<dbReference type="InterPro" id="IPR036638">
    <property type="entry name" value="HLH_DNA-bd_sf"/>
</dbReference>
<evidence type="ECO:0000256" key="4">
    <source>
        <dbReference type="SAM" id="MobiDB-lite"/>
    </source>
</evidence>
<dbReference type="SMART" id="SM00353">
    <property type="entry name" value="HLH"/>
    <property type="match status" value="1"/>
</dbReference>
<dbReference type="Proteomes" id="UP000015102">
    <property type="component" value="Unassembled WGS sequence"/>
</dbReference>
<evidence type="ECO:0000313" key="7">
    <source>
        <dbReference type="Proteomes" id="UP000015102"/>
    </source>
</evidence>
<dbReference type="PANTHER" id="PTHR23043">
    <property type="entry name" value="HYPOXIA-INDUCIBLE FACTOR 1 ALPHA"/>
    <property type="match status" value="1"/>
</dbReference>
<dbReference type="InterPro" id="IPR011598">
    <property type="entry name" value="bHLH_dom"/>
</dbReference>
<dbReference type="Gene3D" id="4.10.280.10">
    <property type="entry name" value="Helix-loop-helix DNA-binding domain"/>
    <property type="match status" value="1"/>
</dbReference>
<dbReference type="FunFam" id="4.10.280.10:FF:000062">
    <property type="entry name" value="Neuronal PAS domain-containing protein 3"/>
    <property type="match status" value="1"/>
</dbReference>
<evidence type="ECO:0000256" key="1">
    <source>
        <dbReference type="ARBA" id="ARBA00023015"/>
    </source>
</evidence>
<dbReference type="HOGENOM" id="CLU_1789062_0_0_1"/>
<name>T1GMZ0_MEGSC</name>
<feature type="domain" description="BHLH" evidence="5">
    <location>
        <begin position="2"/>
        <end position="55"/>
    </location>
</feature>
<dbReference type="GO" id="GO:0010557">
    <property type="term" value="P:positive regulation of macromolecule biosynthetic process"/>
    <property type="evidence" value="ECO:0007669"/>
    <property type="project" value="UniProtKB-ARBA"/>
</dbReference>
<protein>
    <recommendedName>
        <fullName evidence="5">BHLH domain-containing protein</fullName>
    </recommendedName>
</protein>
<keyword evidence="3" id="KW-0539">Nucleus</keyword>
<evidence type="ECO:0000313" key="6">
    <source>
        <dbReference type="EnsemblMetazoa" id="MESCA004927-PA"/>
    </source>
</evidence>
<keyword evidence="7" id="KW-1185">Reference proteome</keyword>
<feature type="region of interest" description="Disordered" evidence="4">
    <location>
        <begin position="121"/>
        <end position="145"/>
    </location>
</feature>
<evidence type="ECO:0000256" key="3">
    <source>
        <dbReference type="ARBA" id="ARBA00023242"/>
    </source>
</evidence>
<dbReference type="SUPFAM" id="SSF47459">
    <property type="entry name" value="HLH, helix-loop-helix DNA-binding domain"/>
    <property type="match status" value="1"/>
</dbReference>
<evidence type="ECO:0000259" key="5">
    <source>
        <dbReference type="PROSITE" id="PS50888"/>
    </source>
</evidence>
<dbReference type="EMBL" id="CAQQ02065493">
    <property type="status" value="NOT_ANNOTATED_CDS"/>
    <property type="molecule type" value="Genomic_DNA"/>
</dbReference>
<dbReference type="GO" id="GO:0046983">
    <property type="term" value="F:protein dimerization activity"/>
    <property type="evidence" value="ECO:0007669"/>
    <property type="project" value="InterPro"/>
</dbReference>
<sequence length="145" mass="16808">MALREKSKKAAKDRREKENIEFDELSKLLPLPCATKSQLDKASIIRLTTSYLKLRQTFPEGLGEAWGSTSHSSSKINGKHFLQSLEVAKMLECGKNSSSMQKPRKPHGWWVRPRILYEKKPQKQELKNKVTDKRRIDLKRTSLMK</sequence>
<dbReference type="PROSITE" id="PS50888">
    <property type="entry name" value="BHLH"/>
    <property type="match status" value="1"/>
</dbReference>
<reference evidence="7" key="1">
    <citation type="submission" date="2013-02" db="EMBL/GenBank/DDBJ databases">
        <authorList>
            <person name="Hughes D."/>
        </authorList>
    </citation>
    <scope>NUCLEOTIDE SEQUENCE</scope>
    <source>
        <strain>Durham</strain>
        <strain evidence="7">NC isolate 2 -- Noor lab</strain>
    </source>
</reference>
<organism evidence="6 7">
    <name type="scientific">Megaselia scalaris</name>
    <name type="common">Humpbacked fly</name>
    <name type="synonym">Phora scalaris</name>
    <dbReference type="NCBI Taxonomy" id="36166"/>
    <lineage>
        <taxon>Eukaryota</taxon>
        <taxon>Metazoa</taxon>
        <taxon>Ecdysozoa</taxon>
        <taxon>Arthropoda</taxon>
        <taxon>Hexapoda</taxon>
        <taxon>Insecta</taxon>
        <taxon>Pterygota</taxon>
        <taxon>Neoptera</taxon>
        <taxon>Endopterygota</taxon>
        <taxon>Diptera</taxon>
        <taxon>Brachycera</taxon>
        <taxon>Muscomorpha</taxon>
        <taxon>Platypezoidea</taxon>
        <taxon>Phoridae</taxon>
        <taxon>Megaseliini</taxon>
        <taxon>Megaselia</taxon>
    </lineage>
</organism>
<dbReference type="Pfam" id="PF23171">
    <property type="entry name" value="bHLH_HIF1A"/>
    <property type="match status" value="1"/>
</dbReference>
<keyword evidence="2" id="KW-0804">Transcription</keyword>
<reference evidence="6" key="2">
    <citation type="submission" date="2015-06" db="UniProtKB">
        <authorList>
            <consortium name="EnsemblMetazoa"/>
        </authorList>
    </citation>
    <scope>IDENTIFICATION</scope>
</reference>
<dbReference type="AlphaFoldDB" id="T1GMZ0"/>
<keyword evidence="1" id="KW-0805">Transcription regulation</keyword>
<accession>T1GMZ0</accession>
<dbReference type="GO" id="GO:0000977">
    <property type="term" value="F:RNA polymerase II transcription regulatory region sequence-specific DNA binding"/>
    <property type="evidence" value="ECO:0007669"/>
    <property type="project" value="TreeGrafter"/>
</dbReference>
<dbReference type="PANTHER" id="PTHR23043:SF36">
    <property type="entry name" value="PROTEIN SINGLE-MINDED"/>
    <property type="match status" value="1"/>
</dbReference>
<dbReference type="GO" id="GO:0000981">
    <property type="term" value="F:DNA-binding transcription factor activity, RNA polymerase II-specific"/>
    <property type="evidence" value="ECO:0007669"/>
    <property type="project" value="TreeGrafter"/>
</dbReference>
<dbReference type="EnsemblMetazoa" id="MESCA004927-RA">
    <property type="protein sequence ID" value="MESCA004927-PA"/>
    <property type="gene ID" value="MESCA004927"/>
</dbReference>
<proteinExistence type="predicted"/>
<evidence type="ECO:0000256" key="2">
    <source>
        <dbReference type="ARBA" id="ARBA00023163"/>
    </source>
</evidence>
<dbReference type="EMBL" id="CAQQ02065492">
    <property type="status" value="NOT_ANNOTATED_CDS"/>
    <property type="molecule type" value="Genomic_DNA"/>
</dbReference>